<proteinExistence type="predicted"/>
<gene>
    <name evidence="1" type="ORF">M8C21_025839</name>
</gene>
<sequence length="61" mass="6817">MLLHKRGDKFVNGIFMADHDEDSYVDDEKPSANLDYASVLRAKNKALKISDAFGANKNPFS</sequence>
<evidence type="ECO:0000313" key="2">
    <source>
        <dbReference type="Proteomes" id="UP001206925"/>
    </source>
</evidence>
<dbReference type="AlphaFoldDB" id="A0AAD5G8X3"/>
<protein>
    <submittedName>
        <fullName evidence="1">Uncharacterized protein</fullName>
    </submittedName>
</protein>
<dbReference type="Proteomes" id="UP001206925">
    <property type="component" value="Unassembled WGS sequence"/>
</dbReference>
<accession>A0AAD5G8X3</accession>
<evidence type="ECO:0000313" key="1">
    <source>
        <dbReference type="EMBL" id="KAI7731756.1"/>
    </source>
</evidence>
<dbReference type="EMBL" id="JAMZMK010010394">
    <property type="protein sequence ID" value="KAI7731756.1"/>
    <property type="molecule type" value="Genomic_DNA"/>
</dbReference>
<organism evidence="1 2">
    <name type="scientific">Ambrosia artemisiifolia</name>
    <name type="common">Common ragweed</name>
    <dbReference type="NCBI Taxonomy" id="4212"/>
    <lineage>
        <taxon>Eukaryota</taxon>
        <taxon>Viridiplantae</taxon>
        <taxon>Streptophyta</taxon>
        <taxon>Embryophyta</taxon>
        <taxon>Tracheophyta</taxon>
        <taxon>Spermatophyta</taxon>
        <taxon>Magnoliopsida</taxon>
        <taxon>eudicotyledons</taxon>
        <taxon>Gunneridae</taxon>
        <taxon>Pentapetalae</taxon>
        <taxon>asterids</taxon>
        <taxon>campanulids</taxon>
        <taxon>Asterales</taxon>
        <taxon>Asteraceae</taxon>
        <taxon>Asteroideae</taxon>
        <taxon>Heliantheae alliance</taxon>
        <taxon>Heliantheae</taxon>
        <taxon>Ambrosia</taxon>
    </lineage>
</organism>
<comment type="caution">
    <text evidence="1">The sequence shown here is derived from an EMBL/GenBank/DDBJ whole genome shotgun (WGS) entry which is preliminary data.</text>
</comment>
<keyword evidence="2" id="KW-1185">Reference proteome</keyword>
<reference evidence="1" key="1">
    <citation type="submission" date="2022-06" db="EMBL/GenBank/DDBJ databases">
        <title>Uncovering the hologenomic basis of an extraordinary plant invasion.</title>
        <authorList>
            <person name="Bieker V.C."/>
            <person name="Martin M.D."/>
            <person name="Gilbert T."/>
            <person name="Hodgins K."/>
            <person name="Battlay P."/>
            <person name="Petersen B."/>
            <person name="Wilson J."/>
        </authorList>
    </citation>
    <scope>NUCLEOTIDE SEQUENCE</scope>
    <source>
        <strain evidence="1">AA19_3_7</strain>
        <tissue evidence="1">Leaf</tissue>
    </source>
</reference>
<name>A0AAD5G8X3_AMBAR</name>